<dbReference type="InterPro" id="IPR008927">
    <property type="entry name" value="6-PGluconate_DH-like_C_sf"/>
</dbReference>
<name>A0A839IQ49_9GAMM</name>
<dbReference type="Gene3D" id="1.10.1040.10">
    <property type="entry name" value="N-(1-d-carboxylethyl)-l-norvaline Dehydrogenase, domain 2"/>
    <property type="match status" value="1"/>
</dbReference>
<dbReference type="SUPFAM" id="SSF51735">
    <property type="entry name" value="NAD(P)-binding Rossmann-fold domains"/>
    <property type="match status" value="1"/>
</dbReference>
<accession>A0A839IQ49</accession>
<dbReference type="PIRSF" id="PIRSF000103">
    <property type="entry name" value="HIBADH"/>
    <property type="match status" value="1"/>
</dbReference>
<dbReference type="Gene3D" id="3.40.50.720">
    <property type="entry name" value="NAD(P)-binding Rossmann-like Domain"/>
    <property type="match status" value="1"/>
</dbReference>
<evidence type="ECO:0000256" key="2">
    <source>
        <dbReference type="ARBA" id="ARBA00023027"/>
    </source>
</evidence>
<dbReference type="InterPro" id="IPR015815">
    <property type="entry name" value="HIBADH-related"/>
</dbReference>
<dbReference type="RefSeq" id="WP_182808606.1">
    <property type="nucleotide sequence ID" value="NZ_JACJFM010000009.1"/>
</dbReference>
<dbReference type="PANTHER" id="PTHR43060:SF15">
    <property type="entry name" value="3-HYDROXYISOBUTYRATE DEHYDROGENASE-LIKE 1, MITOCHONDRIAL-RELATED"/>
    <property type="match status" value="1"/>
</dbReference>
<reference evidence="6 7" key="1">
    <citation type="submission" date="2020-08" db="EMBL/GenBank/DDBJ databases">
        <title>Oceanospirillum sp. nov. isolated from marine sediment.</title>
        <authorList>
            <person name="Ji X."/>
        </authorList>
    </citation>
    <scope>NUCLEOTIDE SEQUENCE [LARGE SCALE GENOMIC DNA]</scope>
    <source>
        <strain evidence="6 7">D5</strain>
    </source>
</reference>
<feature type="active site" evidence="3">
    <location>
        <position position="171"/>
    </location>
</feature>
<keyword evidence="2" id="KW-0520">NAD</keyword>
<dbReference type="PANTHER" id="PTHR43060">
    <property type="entry name" value="3-HYDROXYISOBUTYRATE DEHYDROGENASE-LIKE 1, MITOCHONDRIAL-RELATED"/>
    <property type="match status" value="1"/>
</dbReference>
<dbReference type="InterPro" id="IPR006115">
    <property type="entry name" value="6PGDH_NADP-bd"/>
</dbReference>
<evidence type="ECO:0000313" key="7">
    <source>
        <dbReference type="Proteomes" id="UP000565262"/>
    </source>
</evidence>
<dbReference type="Proteomes" id="UP000565262">
    <property type="component" value="Unassembled WGS sequence"/>
</dbReference>
<dbReference type="SUPFAM" id="SSF48179">
    <property type="entry name" value="6-phosphogluconate dehydrogenase C-terminal domain-like"/>
    <property type="match status" value="1"/>
</dbReference>
<comment type="caution">
    <text evidence="6">The sequence shown here is derived from an EMBL/GenBank/DDBJ whole genome shotgun (WGS) entry which is preliminary data.</text>
</comment>
<evidence type="ECO:0000313" key="6">
    <source>
        <dbReference type="EMBL" id="MBB1486830.1"/>
    </source>
</evidence>
<evidence type="ECO:0000259" key="5">
    <source>
        <dbReference type="Pfam" id="PF14833"/>
    </source>
</evidence>
<dbReference type="InterPro" id="IPR029154">
    <property type="entry name" value="HIBADH-like_NADP-bd"/>
</dbReference>
<evidence type="ECO:0000259" key="4">
    <source>
        <dbReference type="Pfam" id="PF03446"/>
    </source>
</evidence>
<feature type="domain" description="3-hydroxyisobutyrate dehydrogenase-like NAD-binding" evidence="5">
    <location>
        <begin position="165"/>
        <end position="286"/>
    </location>
</feature>
<gene>
    <name evidence="6" type="ORF">H4O21_09430</name>
</gene>
<dbReference type="Pfam" id="PF14833">
    <property type="entry name" value="NAD_binding_11"/>
    <property type="match status" value="1"/>
</dbReference>
<evidence type="ECO:0000256" key="1">
    <source>
        <dbReference type="ARBA" id="ARBA00023002"/>
    </source>
</evidence>
<sequence>MPAERKLAFIGIGLMGLPLCEHLLGSGDRLTVWNRSSDKCLPLVEKGAVQAESLDDIARQSDVIFLCLTDSLAVRDVYRQISSSLRGNQIIVDFSSIDPLVTRSLHDDALSKGVDWVDCPVSGGVPGAKAGTLAVMAGGSEDALNQVRPLLSLFSSKVTRMGESGAGQYTKICNQMIVSSNALVIAEVVALAERAGVDSSKLAEAFSGGFADSKPLQILAPEMSQRCFEPVKWHVRTLLKDLDMAVTHTKEMGSAAPMTGLAAQLMRQHAANGYTDKDPSTLINLYTGNAANDDS</sequence>
<proteinExistence type="predicted"/>
<dbReference type="InterPro" id="IPR013328">
    <property type="entry name" value="6PGD_dom2"/>
</dbReference>
<keyword evidence="1" id="KW-0560">Oxidoreductase</keyword>
<dbReference type="InterPro" id="IPR036291">
    <property type="entry name" value="NAD(P)-bd_dom_sf"/>
</dbReference>
<keyword evidence="7" id="KW-1185">Reference proteome</keyword>
<dbReference type="AlphaFoldDB" id="A0A839IQ49"/>
<dbReference type="GO" id="GO:0051287">
    <property type="term" value="F:NAD binding"/>
    <property type="evidence" value="ECO:0007669"/>
    <property type="project" value="InterPro"/>
</dbReference>
<dbReference type="GO" id="GO:0050661">
    <property type="term" value="F:NADP binding"/>
    <property type="evidence" value="ECO:0007669"/>
    <property type="project" value="InterPro"/>
</dbReference>
<dbReference type="EMBL" id="JACJFM010000009">
    <property type="protein sequence ID" value="MBB1486830.1"/>
    <property type="molecule type" value="Genomic_DNA"/>
</dbReference>
<dbReference type="GO" id="GO:0016491">
    <property type="term" value="F:oxidoreductase activity"/>
    <property type="evidence" value="ECO:0007669"/>
    <property type="project" value="UniProtKB-KW"/>
</dbReference>
<feature type="domain" description="6-phosphogluconate dehydrogenase NADP-binding" evidence="4">
    <location>
        <begin position="6"/>
        <end position="162"/>
    </location>
</feature>
<dbReference type="Pfam" id="PF03446">
    <property type="entry name" value="NAD_binding_2"/>
    <property type="match status" value="1"/>
</dbReference>
<protein>
    <submittedName>
        <fullName evidence="6">NAD(P)-dependent oxidoreductase</fullName>
    </submittedName>
</protein>
<organism evidence="6 7">
    <name type="scientific">Oceanospirillum sediminis</name>
    <dbReference type="NCBI Taxonomy" id="2760088"/>
    <lineage>
        <taxon>Bacteria</taxon>
        <taxon>Pseudomonadati</taxon>
        <taxon>Pseudomonadota</taxon>
        <taxon>Gammaproteobacteria</taxon>
        <taxon>Oceanospirillales</taxon>
        <taxon>Oceanospirillaceae</taxon>
        <taxon>Oceanospirillum</taxon>
    </lineage>
</organism>
<evidence type="ECO:0000256" key="3">
    <source>
        <dbReference type="PIRSR" id="PIRSR000103-1"/>
    </source>
</evidence>